<feature type="transmembrane region" description="Helical" evidence="8">
    <location>
        <begin position="378"/>
        <end position="399"/>
    </location>
</feature>
<protein>
    <submittedName>
        <fullName evidence="9">Sodium:solute symporter family protein</fullName>
    </submittedName>
</protein>
<gene>
    <name evidence="9" type="ORF">EIL87_05590</name>
</gene>
<feature type="transmembrane region" description="Helical" evidence="8">
    <location>
        <begin position="183"/>
        <end position="202"/>
    </location>
</feature>
<evidence type="ECO:0000256" key="5">
    <source>
        <dbReference type="ARBA" id="ARBA00022989"/>
    </source>
</evidence>
<dbReference type="Gene3D" id="1.20.1730.10">
    <property type="entry name" value="Sodium/glucose cotransporter"/>
    <property type="match status" value="1"/>
</dbReference>
<comment type="subcellular location">
    <subcellularLocation>
        <location evidence="1">Membrane</location>
        <topology evidence="1">Multi-pass membrane protein</topology>
    </subcellularLocation>
</comment>
<dbReference type="Pfam" id="PF00474">
    <property type="entry name" value="SSF"/>
    <property type="match status" value="1"/>
</dbReference>
<feature type="transmembrane region" description="Helical" evidence="8">
    <location>
        <begin position="305"/>
        <end position="332"/>
    </location>
</feature>
<name>A0A3R8Q4T1_9PSEU</name>
<keyword evidence="5 8" id="KW-1133">Transmembrane helix</keyword>
<dbReference type="CDD" id="cd10322">
    <property type="entry name" value="SLC5sbd"/>
    <property type="match status" value="1"/>
</dbReference>
<reference evidence="9 10" key="1">
    <citation type="submission" date="2018-11" db="EMBL/GenBank/DDBJ databases">
        <title>Saccharopolyspora rhizosphaerae sp. nov., an actinomycete isolated from rhizosphere soil in Thailand.</title>
        <authorList>
            <person name="Intra B."/>
            <person name="Euanorasetr J."/>
            <person name="Take A."/>
            <person name="Inahashi Y."/>
            <person name="Mori M."/>
            <person name="Panbangred W."/>
            <person name="Matsumoto A."/>
        </authorList>
    </citation>
    <scope>NUCLEOTIDE SEQUENCE [LARGE SCALE GENOMIC DNA]</scope>
    <source>
        <strain evidence="9 10">H219</strain>
    </source>
</reference>
<evidence type="ECO:0000256" key="6">
    <source>
        <dbReference type="ARBA" id="ARBA00023136"/>
    </source>
</evidence>
<dbReference type="EMBL" id="RSAA01000006">
    <property type="protein sequence ID" value="RRO18596.1"/>
    <property type="molecule type" value="Genomic_DNA"/>
</dbReference>
<keyword evidence="6 8" id="KW-0472">Membrane</keyword>
<keyword evidence="10" id="KW-1185">Reference proteome</keyword>
<dbReference type="OrthoDB" id="3651542at2"/>
<keyword evidence="4 8" id="KW-0812">Transmembrane</keyword>
<feature type="transmembrane region" description="Helical" evidence="8">
    <location>
        <begin position="222"/>
        <end position="244"/>
    </location>
</feature>
<accession>A0A3R8Q4T1</accession>
<dbReference type="PROSITE" id="PS50283">
    <property type="entry name" value="NA_SOLUT_SYMP_3"/>
    <property type="match status" value="1"/>
</dbReference>
<dbReference type="InterPro" id="IPR038377">
    <property type="entry name" value="Na/Glc_symporter_sf"/>
</dbReference>
<evidence type="ECO:0000256" key="2">
    <source>
        <dbReference type="ARBA" id="ARBA00006434"/>
    </source>
</evidence>
<dbReference type="PANTHER" id="PTHR48086">
    <property type="entry name" value="SODIUM/PROLINE SYMPORTER-RELATED"/>
    <property type="match status" value="1"/>
</dbReference>
<feature type="transmembrane region" description="Helical" evidence="8">
    <location>
        <begin position="154"/>
        <end position="176"/>
    </location>
</feature>
<dbReference type="InterPro" id="IPR050277">
    <property type="entry name" value="Sodium:Solute_Symporter"/>
</dbReference>
<evidence type="ECO:0000256" key="8">
    <source>
        <dbReference type="SAM" id="Phobius"/>
    </source>
</evidence>
<feature type="transmembrane region" description="Helical" evidence="8">
    <location>
        <begin position="406"/>
        <end position="425"/>
    </location>
</feature>
<feature type="transmembrane region" description="Helical" evidence="8">
    <location>
        <begin position="352"/>
        <end position="372"/>
    </location>
</feature>
<evidence type="ECO:0000313" key="9">
    <source>
        <dbReference type="EMBL" id="RRO18596.1"/>
    </source>
</evidence>
<evidence type="ECO:0000256" key="7">
    <source>
        <dbReference type="RuleBase" id="RU362091"/>
    </source>
</evidence>
<evidence type="ECO:0000256" key="1">
    <source>
        <dbReference type="ARBA" id="ARBA00004141"/>
    </source>
</evidence>
<keyword evidence="3" id="KW-0813">Transport</keyword>
<comment type="similarity">
    <text evidence="2 7">Belongs to the sodium:solute symporter (SSF) (TC 2.A.21) family.</text>
</comment>
<dbReference type="AlphaFoldDB" id="A0A3R8Q4T1"/>
<evidence type="ECO:0000313" key="10">
    <source>
        <dbReference type="Proteomes" id="UP000274515"/>
    </source>
</evidence>
<evidence type="ECO:0000256" key="3">
    <source>
        <dbReference type="ARBA" id="ARBA00022448"/>
    </source>
</evidence>
<dbReference type="GO" id="GO:0005886">
    <property type="term" value="C:plasma membrane"/>
    <property type="evidence" value="ECO:0007669"/>
    <property type="project" value="TreeGrafter"/>
</dbReference>
<dbReference type="PANTHER" id="PTHR48086:SF7">
    <property type="entry name" value="SODIUM-SOLUTE SYMPORTER-RELATED"/>
    <property type="match status" value="1"/>
</dbReference>
<feature type="transmembrane region" description="Helical" evidence="8">
    <location>
        <begin position="45"/>
        <end position="63"/>
    </location>
</feature>
<feature type="transmembrane region" description="Helical" evidence="8">
    <location>
        <begin position="123"/>
        <end position="148"/>
    </location>
</feature>
<organism evidence="9 10">
    <name type="scientific">Saccharopolyspora rhizosphaerae</name>
    <dbReference type="NCBI Taxonomy" id="2492662"/>
    <lineage>
        <taxon>Bacteria</taxon>
        <taxon>Bacillati</taxon>
        <taxon>Actinomycetota</taxon>
        <taxon>Actinomycetes</taxon>
        <taxon>Pseudonocardiales</taxon>
        <taxon>Pseudonocardiaceae</taxon>
        <taxon>Saccharopolyspora</taxon>
    </lineage>
</organism>
<sequence>MQSGWLVVLIVAGYIALLALISFLAGRSTRTASGFTSGGKSFPAVLIGFLLASEFIGTSASIGTAQEAYESGISSAWNIVSLGIGFVLFAFLLARKFSALGENTISGALDRYYGRRVRTATSMIMVCSLLIVAVSVYASGGAILSGLLGVDQDLAVVLVGVLATFYVVVGGMRSVVYTNVVHAIVKMAGVIILAIIGAQRAGGVDGLRAALPPTMFSWHGVGFGQIFAWLIAGVGAIFATQYVVQAITTAGNAHRAQRAGFYSALILVPYGLLAAFIGMCSAVVYPHIKSIQAMPAFAMDIDPVLAGIVVAGLAGAMFGTIAALVIGASTLLLKDFYQPHFNVAGDDRRDVLFLRVATVVTGLVPIALALFATDVLTVTFLAKSLRAALAVLVLLMFYAPRYGTRTGAFWAIVLALPTTIGWFLLGDPFGIDNAYIAVATPLLVMTCTHLTSGRSKTVPAVTGEKR</sequence>
<dbReference type="RefSeq" id="WP_125089095.1">
    <property type="nucleotide sequence ID" value="NZ_RSAA01000006.1"/>
</dbReference>
<proteinExistence type="inferred from homology"/>
<feature type="transmembrane region" description="Helical" evidence="8">
    <location>
        <begin position="75"/>
        <end position="94"/>
    </location>
</feature>
<evidence type="ECO:0000256" key="4">
    <source>
        <dbReference type="ARBA" id="ARBA00022692"/>
    </source>
</evidence>
<dbReference type="Proteomes" id="UP000274515">
    <property type="component" value="Unassembled WGS sequence"/>
</dbReference>
<feature type="transmembrane region" description="Helical" evidence="8">
    <location>
        <begin position="264"/>
        <end position="285"/>
    </location>
</feature>
<dbReference type="GO" id="GO:0022857">
    <property type="term" value="F:transmembrane transporter activity"/>
    <property type="evidence" value="ECO:0007669"/>
    <property type="project" value="InterPro"/>
</dbReference>
<comment type="caution">
    <text evidence="9">The sequence shown here is derived from an EMBL/GenBank/DDBJ whole genome shotgun (WGS) entry which is preliminary data.</text>
</comment>
<dbReference type="InterPro" id="IPR001734">
    <property type="entry name" value="Na/solute_symporter"/>
</dbReference>
<feature type="transmembrane region" description="Helical" evidence="8">
    <location>
        <begin position="6"/>
        <end position="25"/>
    </location>
</feature>